<feature type="signal peptide" evidence="1">
    <location>
        <begin position="1"/>
        <end position="23"/>
    </location>
</feature>
<reference evidence="2" key="1">
    <citation type="journal article" date="2020" name="Stud. Mycol.">
        <title>101 Dothideomycetes genomes: a test case for predicting lifestyles and emergence of pathogens.</title>
        <authorList>
            <person name="Haridas S."/>
            <person name="Albert R."/>
            <person name="Binder M."/>
            <person name="Bloem J."/>
            <person name="Labutti K."/>
            <person name="Salamov A."/>
            <person name="Andreopoulos B."/>
            <person name="Baker S."/>
            <person name="Barry K."/>
            <person name="Bills G."/>
            <person name="Bluhm B."/>
            <person name="Cannon C."/>
            <person name="Castanera R."/>
            <person name="Culley D."/>
            <person name="Daum C."/>
            <person name="Ezra D."/>
            <person name="Gonzalez J."/>
            <person name="Henrissat B."/>
            <person name="Kuo A."/>
            <person name="Liang C."/>
            <person name="Lipzen A."/>
            <person name="Lutzoni F."/>
            <person name="Magnuson J."/>
            <person name="Mondo S."/>
            <person name="Nolan M."/>
            <person name="Ohm R."/>
            <person name="Pangilinan J."/>
            <person name="Park H.-J."/>
            <person name="Ramirez L."/>
            <person name="Alfaro M."/>
            <person name="Sun H."/>
            <person name="Tritt A."/>
            <person name="Yoshinaga Y."/>
            <person name="Zwiers L.-H."/>
            <person name="Turgeon B."/>
            <person name="Goodwin S."/>
            <person name="Spatafora J."/>
            <person name="Crous P."/>
            <person name="Grigoriev I."/>
        </authorList>
    </citation>
    <scope>NUCLEOTIDE SEQUENCE</scope>
    <source>
        <strain evidence="2">CBS 690.94</strain>
    </source>
</reference>
<dbReference type="EMBL" id="MU001496">
    <property type="protein sequence ID" value="KAF2447465.1"/>
    <property type="molecule type" value="Genomic_DNA"/>
</dbReference>
<comment type="caution">
    <text evidence="2">The sequence shown here is derived from an EMBL/GenBank/DDBJ whole genome shotgun (WGS) entry which is preliminary data.</text>
</comment>
<feature type="chain" id="PRO_5040275735" description="Secreted protein" evidence="1">
    <location>
        <begin position="24"/>
        <end position="85"/>
    </location>
</feature>
<dbReference type="AlphaFoldDB" id="A0A9P4PNS2"/>
<accession>A0A9P4PNS2</accession>
<sequence length="85" mass="9389">MASIPKFVAFCFSIAHMVPLAASPVPCLLLQLRERLGWIVRGAGFSQALAGHRASSDGLMGKLSTVASRVEGTDCRAWCWWRWRV</sequence>
<evidence type="ECO:0000313" key="2">
    <source>
        <dbReference type="EMBL" id="KAF2447465.1"/>
    </source>
</evidence>
<dbReference type="Proteomes" id="UP000799764">
    <property type="component" value="Unassembled WGS sequence"/>
</dbReference>
<evidence type="ECO:0008006" key="4">
    <source>
        <dbReference type="Google" id="ProtNLM"/>
    </source>
</evidence>
<organism evidence="2 3">
    <name type="scientific">Karstenula rhodostoma CBS 690.94</name>
    <dbReference type="NCBI Taxonomy" id="1392251"/>
    <lineage>
        <taxon>Eukaryota</taxon>
        <taxon>Fungi</taxon>
        <taxon>Dikarya</taxon>
        <taxon>Ascomycota</taxon>
        <taxon>Pezizomycotina</taxon>
        <taxon>Dothideomycetes</taxon>
        <taxon>Pleosporomycetidae</taxon>
        <taxon>Pleosporales</taxon>
        <taxon>Massarineae</taxon>
        <taxon>Didymosphaeriaceae</taxon>
        <taxon>Karstenula</taxon>
    </lineage>
</organism>
<gene>
    <name evidence="2" type="ORF">P171DRAFT_225719</name>
</gene>
<protein>
    <recommendedName>
        <fullName evidence="4">Secreted protein</fullName>
    </recommendedName>
</protein>
<proteinExistence type="predicted"/>
<evidence type="ECO:0000313" key="3">
    <source>
        <dbReference type="Proteomes" id="UP000799764"/>
    </source>
</evidence>
<keyword evidence="3" id="KW-1185">Reference proteome</keyword>
<keyword evidence="1" id="KW-0732">Signal</keyword>
<evidence type="ECO:0000256" key="1">
    <source>
        <dbReference type="SAM" id="SignalP"/>
    </source>
</evidence>
<name>A0A9P4PNS2_9PLEO</name>